<feature type="domain" description="Histidine kinase" evidence="10">
    <location>
        <begin position="727"/>
        <end position="945"/>
    </location>
</feature>
<dbReference type="EC" id="2.7.13.3" evidence="2"/>
<dbReference type="InterPro" id="IPR003594">
    <property type="entry name" value="HATPase_dom"/>
</dbReference>
<dbReference type="Pfam" id="PF00072">
    <property type="entry name" value="Response_reg"/>
    <property type="match status" value="1"/>
</dbReference>
<dbReference type="EMBL" id="JAUMIT010000006">
    <property type="protein sequence ID" value="MDO3695607.1"/>
    <property type="molecule type" value="Genomic_DNA"/>
</dbReference>
<dbReference type="Pfam" id="PF02518">
    <property type="entry name" value="HATPase_c"/>
    <property type="match status" value="1"/>
</dbReference>
<dbReference type="InterPro" id="IPR011006">
    <property type="entry name" value="CheY-like_superfamily"/>
</dbReference>
<dbReference type="Gene3D" id="2.60.40.10">
    <property type="entry name" value="Immunoglobulins"/>
    <property type="match status" value="1"/>
</dbReference>
<sequence length="1223" mass="140122">MHYLFCHSSKKQLFTIVVFIMMHVLLLQKTTAQNLFFEKVTGQEISPITAIHGIAKDSVGYIWFGSWNGVYRYDGKTFDLYYYKPNDSTSIPNNRIRNIISDKNDGLWFLTFDRKYVKFNYQLNNFTTVEDAFVPNIIKTQLSYGNNKINRDKVVNGKVYYLSSHLFTSKEIKSGKEHQYLADIRQSGSLLDDYISSFYIDDENIIWLGARNGDIYKANPHRNPFNLHYTYRPNTEKSKLITVRTILKVKNKTWLGTDEGILIYDKEGNLDLNNPFYQAKSQTKFVRTLFKDQQDGIWIGGVNGLEYYNKTSNKIEPIFNRALYPDKEKPFSVYAMVSIEKNALWIGLYDGIARVDLKSKEILFYDFEKEIRNHSVTDILFLDQQHLLLATEGNGIIPVKLNEKQKAFVDEELQSKGINVSVPAKIIYTLYKDKKGFLWAGTSDGLYKLNLKDKSIKTEEIKLQYETKGTYISSITDDELGNIWIAHKDGISMIDILTDKVVNYQKEDQFGSWSFWERAMYKDTLGQQIYFGAKNGYVSFQPNKIKAVVDSNNKIILKKLFVGNEEVFPKAEIEGNAILSKALSQTKSIELSHDNKSFSIEFTSLNFKNSSKEVFDCQLEGYDDDWIKTTSNKVSYNKIAPGRYKLKVKLASSINAPITLLKINILAPWYATVWAKVIFIVFIIIVLMLVFREILYRDRLKNEIKLERLNRKQQAELNKEKLAFFTSVSHELKTPLTLISGPLKKLQEAELSNEDKKVYLSIVNRNVQNLSRLINQILDFRKSEKGKLKVNNTLCDFKKLIEDCCDSFKLIAHQRKIKFHVEITEHFLHCYVDIEKAEQIIMNILSNAFKYTPDGGSVLFTVKLNEEQSAIKIKIKDTGIGIDALSITKIFKPFNNVGARPFHGNSSGIGLSLTKNLLDILGGSLELDSKPDQGTLVAIELPFVKGEEVDSENKRIGFNVKKESKEQNKGDYKPTILIVEDNADVQTYISKELESQFTLLQEYDGKKGLTSAVEHIPDLIVSDVMMPIMEGVDMCKHLKLNQNTSHIPVILLTAKDSDENQIQGYQHGAEAYITKPFSIDVLKAQIKSILENRRILQKQLASIKSVNVLQKDLPDLDHVFIEKIIGFVTKEIKNPEFNPEKLAAYMGISQSQLYRKLKAVSGSTVHEFMTRVKMDHAEKLLIEGNLNISQIAYETGFSEPSNFSRTFSKYYGVSPSKYLKMRG</sequence>
<dbReference type="InterPro" id="IPR013783">
    <property type="entry name" value="Ig-like_fold"/>
</dbReference>
<comment type="catalytic activity">
    <reaction evidence="1">
        <text>ATP + protein L-histidine = ADP + protein N-phospho-L-histidine.</text>
        <dbReference type="EC" id="2.7.13.3"/>
    </reaction>
</comment>
<evidence type="ECO:0000256" key="8">
    <source>
        <dbReference type="SAM" id="Phobius"/>
    </source>
</evidence>
<keyword evidence="6" id="KW-0804">Transcription</keyword>
<dbReference type="InterPro" id="IPR036890">
    <property type="entry name" value="HATPase_C_sf"/>
</dbReference>
<evidence type="ECO:0000313" key="13">
    <source>
        <dbReference type="Proteomes" id="UP001168642"/>
    </source>
</evidence>
<dbReference type="InterPro" id="IPR001789">
    <property type="entry name" value="Sig_transdc_resp-reg_receiver"/>
</dbReference>
<dbReference type="InterPro" id="IPR004358">
    <property type="entry name" value="Sig_transdc_His_kin-like_C"/>
</dbReference>
<dbReference type="InterPro" id="IPR005467">
    <property type="entry name" value="His_kinase_dom"/>
</dbReference>
<dbReference type="InterPro" id="IPR011123">
    <property type="entry name" value="Y_Y_Y"/>
</dbReference>
<evidence type="ECO:0000256" key="3">
    <source>
        <dbReference type="ARBA" id="ARBA00022553"/>
    </source>
</evidence>
<feature type="domain" description="Response regulatory" evidence="11">
    <location>
        <begin position="975"/>
        <end position="1090"/>
    </location>
</feature>
<dbReference type="CDD" id="cd17574">
    <property type="entry name" value="REC_OmpR"/>
    <property type="match status" value="1"/>
</dbReference>
<dbReference type="SMART" id="SM00342">
    <property type="entry name" value="HTH_ARAC"/>
    <property type="match status" value="1"/>
</dbReference>
<dbReference type="SMART" id="SM00388">
    <property type="entry name" value="HisKA"/>
    <property type="match status" value="1"/>
</dbReference>
<dbReference type="InterPro" id="IPR018060">
    <property type="entry name" value="HTH_AraC"/>
</dbReference>
<keyword evidence="4" id="KW-0805">Transcription regulation</keyword>
<dbReference type="SMART" id="SM00387">
    <property type="entry name" value="HATPase_c"/>
    <property type="match status" value="1"/>
</dbReference>
<name>A0ABT8VUG7_9FLAO</name>
<gene>
    <name evidence="12" type="ORF">QVZ41_12220</name>
</gene>
<dbReference type="SUPFAM" id="SSF52172">
    <property type="entry name" value="CheY-like"/>
    <property type="match status" value="1"/>
</dbReference>
<dbReference type="RefSeq" id="WP_302884879.1">
    <property type="nucleotide sequence ID" value="NZ_JAUMIT010000006.1"/>
</dbReference>
<dbReference type="Proteomes" id="UP001168642">
    <property type="component" value="Unassembled WGS sequence"/>
</dbReference>
<dbReference type="PROSITE" id="PS50109">
    <property type="entry name" value="HIS_KIN"/>
    <property type="match status" value="1"/>
</dbReference>
<dbReference type="InterPro" id="IPR036097">
    <property type="entry name" value="HisK_dim/P_sf"/>
</dbReference>
<feature type="modified residue" description="4-aspartylphosphate" evidence="7">
    <location>
        <position position="1023"/>
    </location>
</feature>
<dbReference type="PRINTS" id="PR00344">
    <property type="entry name" value="BCTRLSENSOR"/>
</dbReference>
<evidence type="ECO:0000256" key="2">
    <source>
        <dbReference type="ARBA" id="ARBA00012438"/>
    </source>
</evidence>
<dbReference type="PROSITE" id="PS01124">
    <property type="entry name" value="HTH_ARAC_FAMILY_2"/>
    <property type="match status" value="1"/>
</dbReference>
<dbReference type="SUPFAM" id="SSF47384">
    <property type="entry name" value="Homodimeric domain of signal transducing histidine kinase"/>
    <property type="match status" value="1"/>
</dbReference>
<dbReference type="Gene3D" id="1.10.10.60">
    <property type="entry name" value="Homeodomain-like"/>
    <property type="match status" value="1"/>
</dbReference>
<keyword evidence="8" id="KW-0472">Membrane</keyword>
<dbReference type="Gene3D" id="3.30.565.10">
    <property type="entry name" value="Histidine kinase-like ATPase, C-terminal domain"/>
    <property type="match status" value="1"/>
</dbReference>
<dbReference type="Pfam" id="PF07495">
    <property type="entry name" value="Y_Y_Y"/>
    <property type="match status" value="1"/>
</dbReference>
<accession>A0ABT8VUG7</accession>
<dbReference type="PANTHER" id="PTHR43547">
    <property type="entry name" value="TWO-COMPONENT HISTIDINE KINASE"/>
    <property type="match status" value="1"/>
</dbReference>
<dbReference type="InterPro" id="IPR018062">
    <property type="entry name" value="HTH_AraC-typ_CS"/>
</dbReference>
<keyword evidence="8" id="KW-0812">Transmembrane</keyword>
<dbReference type="CDD" id="cd00082">
    <property type="entry name" value="HisKA"/>
    <property type="match status" value="1"/>
</dbReference>
<proteinExistence type="predicted"/>
<evidence type="ECO:0000256" key="5">
    <source>
        <dbReference type="ARBA" id="ARBA00023125"/>
    </source>
</evidence>
<dbReference type="SMART" id="SM00448">
    <property type="entry name" value="REC"/>
    <property type="match status" value="1"/>
</dbReference>
<keyword evidence="3 7" id="KW-0597">Phosphoprotein</keyword>
<feature type="domain" description="HTH araC/xylS-type" evidence="9">
    <location>
        <begin position="1122"/>
        <end position="1221"/>
    </location>
</feature>
<dbReference type="InterPro" id="IPR003661">
    <property type="entry name" value="HisK_dim/P_dom"/>
</dbReference>
<evidence type="ECO:0000256" key="6">
    <source>
        <dbReference type="ARBA" id="ARBA00023163"/>
    </source>
</evidence>
<dbReference type="InterPro" id="IPR009057">
    <property type="entry name" value="Homeodomain-like_sf"/>
</dbReference>
<evidence type="ECO:0000256" key="4">
    <source>
        <dbReference type="ARBA" id="ARBA00023015"/>
    </source>
</evidence>
<dbReference type="Pfam" id="PF00512">
    <property type="entry name" value="HisKA"/>
    <property type="match status" value="1"/>
</dbReference>
<dbReference type="Pfam" id="PF07494">
    <property type="entry name" value="Reg_prop"/>
    <property type="match status" value="1"/>
</dbReference>
<keyword evidence="8" id="KW-1133">Transmembrane helix</keyword>
<dbReference type="PROSITE" id="PS00041">
    <property type="entry name" value="HTH_ARAC_FAMILY_1"/>
    <property type="match status" value="1"/>
</dbReference>
<evidence type="ECO:0000259" key="9">
    <source>
        <dbReference type="PROSITE" id="PS01124"/>
    </source>
</evidence>
<evidence type="ECO:0000259" key="10">
    <source>
        <dbReference type="PROSITE" id="PS50109"/>
    </source>
</evidence>
<dbReference type="SUPFAM" id="SSF63829">
    <property type="entry name" value="Calcium-dependent phosphotriesterase"/>
    <property type="match status" value="1"/>
</dbReference>
<dbReference type="InterPro" id="IPR011110">
    <property type="entry name" value="Reg_prop"/>
</dbReference>
<evidence type="ECO:0000313" key="12">
    <source>
        <dbReference type="EMBL" id="MDO3695607.1"/>
    </source>
</evidence>
<dbReference type="Pfam" id="PF12833">
    <property type="entry name" value="HTH_18"/>
    <property type="match status" value="1"/>
</dbReference>
<dbReference type="SUPFAM" id="SSF46689">
    <property type="entry name" value="Homeodomain-like"/>
    <property type="match status" value="1"/>
</dbReference>
<comment type="caution">
    <text evidence="12">The sequence shown here is derived from an EMBL/GenBank/DDBJ whole genome shotgun (WGS) entry which is preliminary data.</text>
</comment>
<dbReference type="PANTHER" id="PTHR43547:SF2">
    <property type="entry name" value="HYBRID SIGNAL TRANSDUCTION HISTIDINE KINASE C"/>
    <property type="match status" value="1"/>
</dbReference>
<dbReference type="InterPro" id="IPR015943">
    <property type="entry name" value="WD40/YVTN_repeat-like_dom_sf"/>
</dbReference>
<feature type="transmembrane region" description="Helical" evidence="8">
    <location>
        <begin position="669"/>
        <end position="691"/>
    </location>
</feature>
<dbReference type="PROSITE" id="PS50110">
    <property type="entry name" value="RESPONSE_REGULATORY"/>
    <property type="match status" value="1"/>
</dbReference>
<dbReference type="SUPFAM" id="SSF55874">
    <property type="entry name" value="ATPase domain of HSP90 chaperone/DNA topoisomerase II/histidine kinase"/>
    <property type="match status" value="1"/>
</dbReference>
<evidence type="ECO:0000256" key="7">
    <source>
        <dbReference type="PROSITE-ProRule" id="PRU00169"/>
    </source>
</evidence>
<keyword evidence="13" id="KW-1185">Reference proteome</keyword>
<dbReference type="Gene3D" id="1.10.287.130">
    <property type="match status" value="1"/>
</dbReference>
<keyword evidence="5" id="KW-0238">DNA-binding</keyword>
<dbReference type="SUPFAM" id="SSF50998">
    <property type="entry name" value="Quinoprotein alcohol dehydrogenase-like"/>
    <property type="match status" value="1"/>
</dbReference>
<organism evidence="12 13">
    <name type="scientific">Wenyingzhuangia gilva</name>
    <dbReference type="NCBI Taxonomy" id="3057677"/>
    <lineage>
        <taxon>Bacteria</taxon>
        <taxon>Pseudomonadati</taxon>
        <taxon>Bacteroidota</taxon>
        <taxon>Flavobacteriia</taxon>
        <taxon>Flavobacteriales</taxon>
        <taxon>Flavobacteriaceae</taxon>
        <taxon>Wenyingzhuangia</taxon>
    </lineage>
</organism>
<dbReference type="InterPro" id="IPR011047">
    <property type="entry name" value="Quinoprotein_ADH-like_sf"/>
</dbReference>
<evidence type="ECO:0000259" key="11">
    <source>
        <dbReference type="PROSITE" id="PS50110"/>
    </source>
</evidence>
<evidence type="ECO:0000256" key="1">
    <source>
        <dbReference type="ARBA" id="ARBA00000085"/>
    </source>
</evidence>
<dbReference type="Gene3D" id="2.130.10.10">
    <property type="entry name" value="YVTN repeat-like/Quinoprotein amine dehydrogenase"/>
    <property type="match status" value="3"/>
</dbReference>
<dbReference type="Gene3D" id="3.40.50.2300">
    <property type="match status" value="1"/>
</dbReference>
<reference evidence="12" key="1">
    <citation type="submission" date="2023-07" db="EMBL/GenBank/DDBJ databases">
        <title>Wenyingzhuangia sp. chi5 genome sequencing and assembly.</title>
        <authorList>
            <person name="Park S."/>
        </authorList>
    </citation>
    <scope>NUCLEOTIDE SEQUENCE</scope>
    <source>
        <strain evidence="12">Chi5</strain>
    </source>
</reference>
<protein>
    <recommendedName>
        <fullName evidence="2">histidine kinase</fullName>
        <ecNumber evidence="2">2.7.13.3</ecNumber>
    </recommendedName>
</protein>